<keyword evidence="2" id="KW-1185">Reference proteome</keyword>
<dbReference type="RefSeq" id="WP_137699271.1">
    <property type="nucleotide sequence ID" value="NZ_CP061336.1"/>
</dbReference>
<protein>
    <submittedName>
        <fullName evidence="1">Uncharacterized protein</fullName>
    </submittedName>
</protein>
<dbReference type="OrthoDB" id="1738609at2"/>
<organism evidence="1 2">
    <name type="scientific">Ruminiclostridium herbifermentans</name>
    <dbReference type="NCBI Taxonomy" id="2488810"/>
    <lineage>
        <taxon>Bacteria</taxon>
        <taxon>Bacillati</taxon>
        <taxon>Bacillota</taxon>
        <taxon>Clostridia</taxon>
        <taxon>Eubacteriales</taxon>
        <taxon>Oscillospiraceae</taxon>
        <taxon>Ruminiclostridium</taxon>
    </lineage>
</organism>
<dbReference type="AlphaFoldDB" id="A0A4U7J982"/>
<gene>
    <name evidence="1" type="ORF">EHE19_001840</name>
</gene>
<dbReference type="EMBL" id="CP061336">
    <property type="protein sequence ID" value="QNU67307.1"/>
    <property type="molecule type" value="Genomic_DNA"/>
</dbReference>
<reference evidence="1 2" key="1">
    <citation type="submission" date="2020-09" db="EMBL/GenBank/DDBJ databases">
        <title>Characterization and genome sequencing of Ruminiclostridium sp. nov. MA18.</title>
        <authorList>
            <person name="Rettenmaier R."/>
            <person name="Kowollik M.-L."/>
            <person name="Liebl W."/>
            <person name="Zverlov V."/>
        </authorList>
    </citation>
    <scope>NUCLEOTIDE SEQUENCE [LARGE SCALE GENOMIC DNA]</scope>
    <source>
        <strain evidence="1 2">MA18</strain>
    </source>
</reference>
<dbReference type="KEGG" id="rher:EHE19_001840"/>
<proteinExistence type="predicted"/>
<evidence type="ECO:0000313" key="1">
    <source>
        <dbReference type="EMBL" id="QNU67307.1"/>
    </source>
</evidence>
<name>A0A4U7J982_9FIRM</name>
<evidence type="ECO:0000313" key="2">
    <source>
        <dbReference type="Proteomes" id="UP000306409"/>
    </source>
</evidence>
<dbReference type="Proteomes" id="UP000306409">
    <property type="component" value="Chromosome"/>
</dbReference>
<sequence>MVMNLYILFFVSLPEAFLNLIIALLITGQKGKLKLNRNNAISFLSTLFLMLLSSCIIRPISPNIITSMTLHIIAYTIIIMIIYRMKLVYALFGTAFFFMIITTTEVLYTPYVITYGFQGMENFQNAYYWYVPLSAPQRIIQMLVAVFLWKHDILLVTRISKKFHKLFLVSFLLLVFGEQLLYFVFVSIFDNLQFVYQIVFSVAMFVIVLVLNVLILKLIYTVIGGLVIKSYNKYNDFEDDVKFAFDEIRTLLVNNQVDEAVKLIDDLNG</sequence>
<accession>A0A4U7J982</accession>